<evidence type="ECO:0000256" key="12">
    <source>
        <dbReference type="ARBA" id="ARBA00023128"/>
    </source>
</evidence>
<dbReference type="OrthoDB" id="66726at2759"/>
<keyword evidence="4" id="KW-0808">Transferase</keyword>
<evidence type="ECO:0000256" key="10">
    <source>
        <dbReference type="ARBA" id="ARBA00022833"/>
    </source>
</evidence>
<evidence type="ECO:0000259" key="16">
    <source>
        <dbReference type="PROSITE" id="PS50089"/>
    </source>
</evidence>
<evidence type="ECO:0000256" key="1">
    <source>
        <dbReference type="ARBA" id="ARBA00000900"/>
    </source>
</evidence>
<name>A0A3M7R5Q2_BRAPC</name>
<dbReference type="InterPro" id="IPR001841">
    <property type="entry name" value="Znf_RING"/>
</dbReference>
<dbReference type="STRING" id="10195.A0A3M7R5Q2"/>
<dbReference type="Gene3D" id="3.30.40.10">
    <property type="entry name" value="Zinc/RING finger domain, C3HC4 (zinc finger)"/>
    <property type="match status" value="1"/>
</dbReference>
<evidence type="ECO:0000256" key="2">
    <source>
        <dbReference type="ARBA" id="ARBA00004374"/>
    </source>
</evidence>
<proteinExistence type="predicted"/>
<dbReference type="EC" id="2.3.2.27" evidence="3"/>
<keyword evidence="10" id="KW-0862">Zinc</keyword>
<dbReference type="Pfam" id="PF12483">
    <property type="entry name" value="GIDE"/>
    <property type="match status" value="1"/>
</dbReference>
<sequence>MEYLLLGFDSIIVSSLYYFYKKKVKTLTNIKNAPSIDLTKNQMLDNEVIDYGMIVGVVSPDQAEISSNFDKNVKGVIRVLEIREHGTSFKNNVSYDTNRLISRVANDVPFSLVVSGNVRVQVEDPLAANFLLEYLELTHKKFEPINESLIKKIFSGLVSNETLKGIETSETMLKKSTQLTAFGRIEKLPSIASSSWLASSSHNRYKISKSAFAGNEFVLTRLSRSALVEKLSKSTRNLKILLYFFTSLGAIAGAYCAYKLVREYLDRKKRERRIEEARQQRLKNQRARARHYDDELNMSDHNQSEQSLCVICLLNPRELVLLDCGHVCLCMDCYERMPNSNCPICRQRFRTYLPCYIP</sequence>
<keyword evidence="18" id="KW-1185">Reference proteome</keyword>
<keyword evidence="5 15" id="KW-0812">Transmembrane</keyword>
<evidence type="ECO:0000256" key="8">
    <source>
        <dbReference type="ARBA" id="ARBA00022786"/>
    </source>
</evidence>
<keyword evidence="8" id="KW-0833">Ubl conjugation pathway</keyword>
<dbReference type="InterPro" id="IPR022170">
    <property type="entry name" value="MUL1-like"/>
</dbReference>
<evidence type="ECO:0000256" key="14">
    <source>
        <dbReference type="PROSITE-ProRule" id="PRU00175"/>
    </source>
</evidence>
<evidence type="ECO:0000313" key="17">
    <source>
        <dbReference type="EMBL" id="RNA18922.1"/>
    </source>
</evidence>
<keyword evidence="13 15" id="KW-0472">Membrane</keyword>
<keyword evidence="9" id="KW-1000">Mitochondrion outer membrane</keyword>
<evidence type="ECO:0000256" key="15">
    <source>
        <dbReference type="SAM" id="Phobius"/>
    </source>
</evidence>
<dbReference type="PROSITE" id="PS50089">
    <property type="entry name" value="ZF_RING_2"/>
    <property type="match status" value="1"/>
</dbReference>
<keyword evidence="12" id="KW-0496">Mitochondrion</keyword>
<dbReference type="GO" id="GO:0061630">
    <property type="term" value="F:ubiquitin protein ligase activity"/>
    <property type="evidence" value="ECO:0007669"/>
    <property type="project" value="UniProtKB-EC"/>
</dbReference>
<evidence type="ECO:0000256" key="4">
    <source>
        <dbReference type="ARBA" id="ARBA00022679"/>
    </source>
</evidence>
<dbReference type="InterPro" id="IPR051652">
    <property type="entry name" value="MDM2_MDM4_MUL1"/>
</dbReference>
<evidence type="ECO:0000256" key="9">
    <source>
        <dbReference type="ARBA" id="ARBA00022787"/>
    </source>
</evidence>
<accession>A0A3M7R5Q2</accession>
<dbReference type="PANTHER" id="PTHR12183">
    <property type="entry name" value="MITOCHONDRIAL UBIQUITIN LIGASE ACTIVATOR OF NFKB 1"/>
    <property type="match status" value="1"/>
</dbReference>
<feature type="transmembrane region" description="Helical" evidence="15">
    <location>
        <begin position="240"/>
        <end position="261"/>
    </location>
</feature>
<feature type="domain" description="RING-type" evidence="16">
    <location>
        <begin position="309"/>
        <end position="346"/>
    </location>
</feature>
<keyword evidence="11 15" id="KW-1133">Transmembrane helix</keyword>
<dbReference type="SUPFAM" id="SSF57850">
    <property type="entry name" value="RING/U-box"/>
    <property type="match status" value="1"/>
</dbReference>
<organism evidence="17 18">
    <name type="scientific">Brachionus plicatilis</name>
    <name type="common">Marine rotifer</name>
    <name type="synonym">Brachionus muelleri</name>
    <dbReference type="NCBI Taxonomy" id="10195"/>
    <lineage>
        <taxon>Eukaryota</taxon>
        <taxon>Metazoa</taxon>
        <taxon>Spiralia</taxon>
        <taxon>Gnathifera</taxon>
        <taxon>Rotifera</taxon>
        <taxon>Eurotatoria</taxon>
        <taxon>Monogononta</taxon>
        <taxon>Pseudotrocha</taxon>
        <taxon>Ploima</taxon>
        <taxon>Brachionidae</taxon>
        <taxon>Brachionus</taxon>
    </lineage>
</organism>
<comment type="catalytic activity">
    <reaction evidence="1">
        <text>S-ubiquitinyl-[E2 ubiquitin-conjugating enzyme]-L-cysteine + [acceptor protein]-L-lysine = [E2 ubiquitin-conjugating enzyme]-L-cysteine + N(6)-ubiquitinyl-[acceptor protein]-L-lysine.</text>
        <dbReference type="EC" id="2.3.2.27"/>
    </reaction>
</comment>
<dbReference type="InterPro" id="IPR013083">
    <property type="entry name" value="Znf_RING/FYVE/PHD"/>
</dbReference>
<dbReference type="GO" id="GO:0016567">
    <property type="term" value="P:protein ubiquitination"/>
    <property type="evidence" value="ECO:0007669"/>
    <property type="project" value="InterPro"/>
</dbReference>
<reference evidence="17 18" key="1">
    <citation type="journal article" date="2018" name="Sci. Rep.">
        <title>Genomic signatures of local adaptation to the degree of environmental predictability in rotifers.</title>
        <authorList>
            <person name="Franch-Gras L."/>
            <person name="Hahn C."/>
            <person name="Garcia-Roger E.M."/>
            <person name="Carmona M.J."/>
            <person name="Serra M."/>
            <person name="Gomez A."/>
        </authorList>
    </citation>
    <scope>NUCLEOTIDE SEQUENCE [LARGE SCALE GENOMIC DNA]</scope>
    <source>
        <strain evidence="17">HYR1</strain>
    </source>
</reference>
<gene>
    <name evidence="17" type="ORF">BpHYR1_027069</name>
</gene>
<dbReference type="GO" id="GO:0016874">
    <property type="term" value="F:ligase activity"/>
    <property type="evidence" value="ECO:0007669"/>
    <property type="project" value="UniProtKB-KW"/>
</dbReference>
<dbReference type="Pfam" id="PF13920">
    <property type="entry name" value="zf-C3HC4_3"/>
    <property type="match status" value="1"/>
</dbReference>
<keyword evidence="17" id="KW-0436">Ligase</keyword>
<evidence type="ECO:0000256" key="11">
    <source>
        <dbReference type="ARBA" id="ARBA00022989"/>
    </source>
</evidence>
<dbReference type="PANTHER" id="PTHR12183:SF32">
    <property type="entry name" value="MITOCHONDRIAL E3 UBIQUITIN PROTEIN LIGASE 1"/>
    <property type="match status" value="1"/>
</dbReference>
<evidence type="ECO:0000256" key="13">
    <source>
        <dbReference type="ARBA" id="ARBA00023136"/>
    </source>
</evidence>
<dbReference type="Proteomes" id="UP000276133">
    <property type="component" value="Unassembled WGS sequence"/>
</dbReference>
<dbReference type="AlphaFoldDB" id="A0A3M7R5Q2"/>
<protein>
    <recommendedName>
        <fullName evidence="3">RING-type E3 ubiquitin transferase</fullName>
        <ecNumber evidence="3">2.3.2.27</ecNumber>
    </recommendedName>
</protein>
<comment type="caution">
    <text evidence="17">The sequence shown here is derived from an EMBL/GenBank/DDBJ whole genome shotgun (WGS) entry which is preliminary data.</text>
</comment>
<keyword evidence="7 14" id="KW-0863">Zinc-finger</keyword>
<evidence type="ECO:0000256" key="5">
    <source>
        <dbReference type="ARBA" id="ARBA00022692"/>
    </source>
</evidence>
<evidence type="ECO:0000313" key="18">
    <source>
        <dbReference type="Proteomes" id="UP000276133"/>
    </source>
</evidence>
<evidence type="ECO:0000256" key="3">
    <source>
        <dbReference type="ARBA" id="ARBA00012483"/>
    </source>
</evidence>
<dbReference type="GO" id="GO:0005741">
    <property type="term" value="C:mitochondrial outer membrane"/>
    <property type="evidence" value="ECO:0007669"/>
    <property type="project" value="UniProtKB-SubCell"/>
</dbReference>
<comment type="subcellular location">
    <subcellularLocation>
        <location evidence="2">Mitochondrion outer membrane</location>
        <topology evidence="2">Multi-pass membrane protein</topology>
    </subcellularLocation>
</comment>
<dbReference type="GO" id="GO:0008270">
    <property type="term" value="F:zinc ion binding"/>
    <property type="evidence" value="ECO:0007669"/>
    <property type="project" value="UniProtKB-KW"/>
</dbReference>
<dbReference type="EMBL" id="REGN01004146">
    <property type="protein sequence ID" value="RNA18922.1"/>
    <property type="molecule type" value="Genomic_DNA"/>
</dbReference>
<evidence type="ECO:0000256" key="6">
    <source>
        <dbReference type="ARBA" id="ARBA00022723"/>
    </source>
</evidence>
<evidence type="ECO:0000256" key="7">
    <source>
        <dbReference type="ARBA" id="ARBA00022771"/>
    </source>
</evidence>
<dbReference type="SMART" id="SM00184">
    <property type="entry name" value="RING"/>
    <property type="match status" value="1"/>
</dbReference>
<keyword evidence="6" id="KW-0479">Metal-binding</keyword>